<feature type="non-terminal residue" evidence="1">
    <location>
        <position position="156"/>
    </location>
</feature>
<proteinExistence type="predicted"/>
<sequence length="156" mass="17610">MSKNSSNSVSPSTKISSRKRKIPKKDIFVEMEEVAYETLNISKRRIKSGQYLKDFLDQTSSKEAVLEANKRAITSLLFSSIRSCDSPSASAYIFPKEHGSMGQLYAGNLEEKKIIYVLETLTKYPRVIFEMIQSEEEIKFLNAGVVQIIVESCLEG</sequence>
<reference evidence="1" key="1">
    <citation type="journal article" date="2014" name="Front. Microbiol.">
        <title>High frequency of phylogenetically diverse reductive dehalogenase-homologous genes in deep subseafloor sedimentary metagenomes.</title>
        <authorList>
            <person name="Kawai M."/>
            <person name="Futagami T."/>
            <person name="Toyoda A."/>
            <person name="Takaki Y."/>
            <person name="Nishi S."/>
            <person name="Hori S."/>
            <person name="Arai W."/>
            <person name="Tsubouchi T."/>
            <person name="Morono Y."/>
            <person name="Uchiyama I."/>
            <person name="Ito T."/>
            <person name="Fujiyama A."/>
            <person name="Inagaki F."/>
            <person name="Takami H."/>
        </authorList>
    </citation>
    <scope>NUCLEOTIDE SEQUENCE</scope>
    <source>
        <strain evidence="1">Expedition CK06-06</strain>
    </source>
</reference>
<comment type="caution">
    <text evidence="1">The sequence shown here is derived from an EMBL/GenBank/DDBJ whole genome shotgun (WGS) entry which is preliminary data.</text>
</comment>
<accession>X1IUF7</accession>
<dbReference type="AlphaFoldDB" id="X1IUF7"/>
<gene>
    <name evidence="1" type="ORF">S03H2_61672</name>
</gene>
<evidence type="ECO:0000313" key="1">
    <source>
        <dbReference type="EMBL" id="GAH85347.1"/>
    </source>
</evidence>
<organism evidence="1">
    <name type="scientific">marine sediment metagenome</name>
    <dbReference type="NCBI Taxonomy" id="412755"/>
    <lineage>
        <taxon>unclassified sequences</taxon>
        <taxon>metagenomes</taxon>
        <taxon>ecological metagenomes</taxon>
    </lineage>
</organism>
<dbReference type="EMBL" id="BARU01039823">
    <property type="protein sequence ID" value="GAH85347.1"/>
    <property type="molecule type" value="Genomic_DNA"/>
</dbReference>
<name>X1IUF7_9ZZZZ</name>
<protein>
    <submittedName>
        <fullName evidence="1">Uncharacterized protein</fullName>
    </submittedName>
</protein>